<dbReference type="InterPro" id="IPR011322">
    <property type="entry name" value="N-reg_PII-like_a/b"/>
</dbReference>
<gene>
    <name evidence="1" type="ORF">CUN59_13885</name>
</gene>
<comment type="caution">
    <text evidence="1">The sequence shown here is derived from an EMBL/GenBank/DDBJ whole genome shotgun (WGS) entry which is preliminary data.</text>
</comment>
<keyword evidence="2" id="KW-1185">Reference proteome</keyword>
<dbReference type="GO" id="GO:0030234">
    <property type="term" value="F:enzyme regulator activity"/>
    <property type="evidence" value="ECO:0007669"/>
    <property type="project" value="InterPro"/>
</dbReference>
<dbReference type="OrthoDB" id="281081at2"/>
<dbReference type="RefSeq" id="WP_104388400.1">
    <property type="nucleotide sequence ID" value="NZ_PGEM01000100.1"/>
</dbReference>
<sequence length="97" mass="10623">MQNVKKIEIITNSLELQKVLKVLDHAGVSGYTIIEDVIGKGHRGKAIDDLEGHALTNGYVMTVCSEEQEHQVVEAIRPILKKYGGVCVVSDAKSIIH</sequence>
<dbReference type="InterPro" id="IPR002187">
    <property type="entry name" value="N-reg_PII"/>
</dbReference>
<dbReference type="InterPro" id="IPR015867">
    <property type="entry name" value="N-reg_PII/ATP_PRibTrfase_C"/>
</dbReference>
<evidence type="ECO:0000313" key="1">
    <source>
        <dbReference type="EMBL" id="PPJ62733.1"/>
    </source>
</evidence>
<proteinExistence type="predicted"/>
<dbReference type="Gene3D" id="3.30.70.120">
    <property type="match status" value="1"/>
</dbReference>
<organism evidence="1 2">
    <name type="scientific">Cuspidothrix issatschenkoi CHARLIE-1</name>
    <dbReference type="NCBI Taxonomy" id="2052836"/>
    <lineage>
        <taxon>Bacteria</taxon>
        <taxon>Bacillati</taxon>
        <taxon>Cyanobacteriota</taxon>
        <taxon>Cyanophyceae</taxon>
        <taxon>Nostocales</taxon>
        <taxon>Aphanizomenonaceae</taxon>
        <taxon>Cuspidothrix</taxon>
    </lineage>
</organism>
<accession>A0A2S6CSI8</accession>
<reference evidence="1 2" key="1">
    <citation type="submission" date="2018-02" db="EMBL/GenBank/DDBJ databases">
        <title>Discovery of a pederin family compound in a non-symbiotic bloom-forming cyanobacterium.</title>
        <authorList>
            <person name="Kust A."/>
            <person name="Mares J."/>
            <person name="Jokela J."/>
            <person name="Urajova P."/>
            <person name="Hajek J."/>
            <person name="Saurav K."/>
            <person name="Voracova K."/>
            <person name="Fewer D.P."/>
            <person name="Haapaniemi E."/>
            <person name="Permi P."/>
            <person name="Rehakova K."/>
            <person name="Sivonen K."/>
            <person name="Hrouzek P."/>
        </authorList>
    </citation>
    <scope>NUCLEOTIDE SEQUENCE [LARGE SCALE GENOMIC DNA]</scope>
    <source>
        <strain evidence="1 2">CHARLIE-1</strain>
    </source>
</reference>
<dbReference type="GO" id="GO:0006808">
    <property type="term" value="P:regulation of nitrogen utilization"/>
    <property type="evidence" value="ECO:0007669"/>
    <property type="project" value="InterPro"/>
</dbReference>
<evidence type="ECO:0000313" key="2">
    <source>
        <dbReference type="Proteomes" id="UP000239589"/>
    </source>
</evidence>
<name>A0A2S6CSI8_9CYAN</name>
<dbReference type="PROSITE" id="PS51343">
    <property type="entry name" value="PII_GLNB_DOM"/>
    <property type="match status" value="1"/>
</dbReference>
<dbReference type="EMBL" id="PGEM01000100">
    <property type="protein sequence ID" value="PPJ62733.1"/>
    <property type="molecule type" value="Genomic_DNA"/>
</dbReference>
<dbReference type="AlphaFoldDB" id="A0A2S6CSI8"/>
<dbReference type="SUPFAM" id="SSF54913">
    <property type="entry name" value="GlnB-like"/>
    <property type="match status" value="1"/>
</dbReference>
<protein>
    <submittedName>
        <fullName evidence="1">Transcriptional regulator</fullName>
    </submittedName>
</protein>
<dbReference type="Proteomes" id="UP000239589">
    <property type="component" value="Unassembled WGS sequence"/>
</dbReference>
<dbReference type="Pfam" id="PF00543">
    <property type="entry name" value="P-II"/>
    <property type="match status" value="1"/>
</dbReference>